<accession>A0A5P8VWG1</accession>
<proteinExistence type="predicted"/>
<sequence length="50" mass="6062">MISRQQPIYTLCQYIPAREWVCVECELEKCDFLLRDRIGDLIGREQWDND</sequence>
<dbReference type="InterPro" id="IPR025477">
    <property type="entry name" value="DUF4327"/>
</dbReference>
<gene>
    <name evidence="1" type="ORF">GXM_01951</name>
</gene>
<dbReference type="AlphaFoldDB" id="A0A5P8VWG1"/>
<name>A0A5P8VWG1_9NOSO</name>
<dbReference type="EMBL" id="CP045226">
    <property type="protein sequence ID" value="QFS44476.1"/>
    <property type="molecule type" value="Genomic_DNA"/>
</dbReference>
<evidence type="ECO:0000313" key="2">
    <source>
        <dbReference type="Proteomes" id="UP000326678"/>
    </source>
</evidence>
<reference evidence="1 2" key="1">
    <citation type="submission" date="2019-10" db="EMBL/GenBank/DDBJ databases">
        <title>Genomic and transcriptomic insights into the perfect genentic adaptation of a filamentous nitrogen-fixing cyanobacterium to rice fields.</title>
        <authorList>
            <person name="Chen Z."/>
        </authorList>
    </citation>
    <scope>NUCLEOTIDE SEQUENCE [LARGE SCALE GENOMIC DNA]</scope>
    <source>
        <strain evidence="1">CCNUC1</strain>
    </source>
</reference>
<dbReference type="Pfam" id="PF14217">
    <property type="entry name" value="DUF4327"/>
    <property type="match status" value="1"/>
</dbReference>
<evidence type="ECO:0008006" key="3">
    <source>
        <dbReference type="Google" id="ProtNLM"/>
    </source>
</evidence>
<protein>
    <recommendedName>
        <fullName evidence="3">DUF4327 family protein</fullName>
    </recommendedName>
</protein>
<dbReference type="KEGG" id="nsh:GXM_01951"/>
<evidence type="ECO:0000313" key="1">
    <source>
        <dbReference type="EMBL" id="QFS44476.1"/>
    </source>
</evidence>
<keyword evidence="2" id="KW-1185">Reference proteome</keyword>
<dbReference type="Proteomes" id="UP000326678">
    <property type="component" value="Chromosome Gxm1"/>
</dbReference>
<organism evidence="1 2">
    <name type="scientific">Nostoc sphaeroides CCNUC1</name>
    <dbReference type="NCBI Taxonomy" id="2653204"/>
    <lineage>
        <taxon>Bacteria</taxon>
        <taxon>Bacillati</taxon>
        <taxon>Cyanobacteriota</taxon>
        <taxon>Cyanophyceae</taxon>
        <taxon>Nostocales</taxon>
        <taxon>Nostocaceae</taxon>
        <taxon>Nostoc</taxon>
    </lineage>
</organism>